<evidence type="ECO:0000256" key="3">
    <source>
        <dbReference type="SAM" id="MobiDB-lite"/>
    </source>
</evidence>
<proteinExistence type="inferred from homology"/>
<dbReference type="Pfam" id="PF00106">
    <property type="entry name" value="adh_short"/>
    <property type="match status" value="1"/>
</dbReference>
<dbReference type="PANTHER" id="PTHR42901:SF1">
    <property type="entry name" value="ALCOHOL DEHYDROGENASE"/>
    <property type="match status" value="1"/>
</dbReference>
<evidence type="ECO:0000256" key="1">
    <source>
        <dbReference type="ARBA" id="ARBA00006484"/>
    </source>
</evidence>
<gene>
    <name evidence="5" type="ORF">QLQ83_13135</name>
</gene>
<protein>
    <submittedName>
        <fullName evidence="5">YciK family oxidoreductase</fullName>
    </submittedName>
</protein>
<dbReference type="SMART" id="SM00822">
    <property type="entry name" value="PKS_KR"/>
    <property type="match status" value="1"/>
</dbReference>
<evidence type="ECO:0000259" key="4">
    <source>
        <dbReference type="SMART" id="SM00822"/>
    </source>
</evidence>
<dbReference type="Gene3D" id="3.40.50.720">
    <property type="entry name" value="NAD(P)-binding Rossmann-like Domain"/>
    <property type="match status" value="1"/>
</dbReference>
<organism evidence="5 6">
    <name type="scientific">Halomonas rhizosphaerae</name>
    <dbReference type="NCBI Taxonomy" id="3043296"/>
    <lineage>
        <taxon>Bacteria</taxon>
        <taxon>Pseudomonadati</taxon>
        <taxon>Pseudomonadota</taxon>
        <taxon>Gammaproteobacteria</taxon>
        <taxon>Oceanospirillales</taxon>
        <taxon>Halomonadaceae</taxon>
        <taxon>Halomonas</taxon>
    </lineage>
</organism>
<dbReference type="Proteomes" id="UP001225957">
    <property type="component" value="Unassembled WGS sequence"/>
</dbReference>
<dbReference type="PROSITE" id="PS00061">
    <property type="entry name" value="ADH_SHORT"/>
    <property type="match status" value="1"/>
</dbReference>
<accession>A0ABT6V1C4</accession>
<dbReference type="PANTHER" id="PTHR42901">
    <property type="entry name" value="ALCOHOL DEHYDROGENASE"/>
    <property type="match status" value="1"/>
</dbReference>
<dbReference type="InterPro" id="IPR057326">
    <property type="entry name" value="KR_dom"/>
</dbReference>
<name>A0ABT6V1C4_9GAMM</name>
<dbReference type="NCBIfam" id="NF006509">
    <property type="entry name" value="PRK08945.1"/>
    <property type="match status" value="1"/>
</dbReference>
<evidence type="ECO:0000313" key="5">
    <source>
        <dbReference type="EMBL" id="MDI5892036.1"/>
    </source>
</evidence>
<sequence length="254" mass="27657">MTCKIDYQPAADLLDGRIILVTGAGDGIGRAAALAFAGHGATVILLGRTIAKLEKVYDEIEAAGGPQPAIFPLNFEGATLKDYHDMAETLDKEFGRLDGILHNAGILGRITPFEQYNPELWEQVMQVNINGPIWMTQALLPLLKSSPDASVVFTSSSVGRRGRAYWGAYAVSKFATEGFVEVLADEVEHLGTLRVNSLNPGATRTAMRKTAYPGEDERTLRGPEEIMPTYLWLMGPESRGHNGEKFDAQPPKRG</sequence>
<keyword evidence="6" id="KW-1185">Reference proteome</keyword>
<dbReference type="RefSeq" id="WP_282735970.1">
    <property type="nucleotide sequence ID" value="NZ_JASCQP010000028.1"/>
</dbReference>
<evidence type="ECO:0000313" key="6">
    <source>
        <dbReference type="Proteomes" id="UP001225957"/>
    </source>
</evidence>
<evidence type="ECO:0000256" key="2">
    <source>
        <dbReference type="ARBA" id="ARBA00023002"/>
    </source>
</evidence>
<feature type="domain" description="Ketoreductase" evidence="4">
    <location>
        <begin position="17"/>
        <end position="203"/>
    </location>
</feature>
<comment type="caution">
    <text evidence="5">The sequence shown here is derived from an EMBL/GenBank/DDBJ whole genome shotgun (WGS) entry which is preliminary data.</text>
</comment>
<comment type="similarity">
    <text evidence="1">Belongs to the short-chain dehydrogenases/reductases (SDR) family.</text>
</comment>
<dbReference type="PRINTS" id="PR00081">
    <property type="entry name" value="GDHRDH"/>
</dbReference>
<dbReference type="InterPro" id="IPR002347">
    <property type="entry name" value="SDR_fam"/>
</dbReference>
<dbReference type="EMBL" id="JASCQP010000028">
    <property type="protein sequence ID" value="MDI5892036.1"/>
    <property type="molecule type" value="Genomic_DNA"/>
</dbReference>
<reference evidence="5 6" key="1">
    <citation type="submission" date="2023-04" db="EMBL/GenBank/DDBJ databases">
        <title>Halomonas strains isolated from rhizosphere soil.</title>
        <authorList>
            <person name="Xu L."/>
            <person name="Sun J.-Q."/>
        </authorList>
    </citation>
    <scope>NUCLEOTIDE SEQUENCE [LARGE SCALE GENOMIC DNA]</scope>
    <source>
        <strain evidence="5 6">LR5S20</strain>
    </source>
</reference>
<dbReference type="InterPro" id="IPR036291">
    <property type="entry name" value="NAD(P)-bd_dom_sf"/>
</dbReference>
<dbReference type="SUPFAM" id="SSF51735">
    <property type="entry name" value="NAD(P)-binding Rossmann-fold domains"/>
    <property type="match status" value="1"/>
</dbReference>
<feature type="compositionally biased region" description="Basic and acidic residues" evidence="3">
    <location>
        <begin position="238"/>
        <end position="247"/>
    </location>
</feature>
<keyword evidence="2" id="KW-0560">Oxidoreductase</keyword>
<dbReference type="InterPro" id="IPR020904">
    <property type="entry name" value="Sc_DH/Rdtase_CS"/>
</dbReference>
<feature type="region of interest" description="Disordered" evidence="3">
    <location>
        <begin position="235"/>
        <end position="254"/>
    </location>
</feature>